<evidence type="ECO:0000256" key="1">
    <source>
        <dbReference type="SAM" id="SignalP"/>
    </source>
</evidence>
<name>E3MY17_CAERE</name>
<gene>
    <name evidence="2" type="ORF">CRE_29354</name>
</gene>
<accession>E3MY17</accession>
<sequence length="211" mass="24724">MSTKLLICLFILTILNAETTKLPSTPLLNIEEELANISTSCLSRLDYVEITGYKLPYWMATMVNIRLINEAQFRIGTIELRAALRMPPHGPWKRKRILKEEEILAAPTIQEYYERREESLSSSLDLDNSQFYEKYFPSAIPFLDKRFPAIRGIYRQEFWNAKKVVDREAVDSMIAKYHEVSLRIKKAINEMKDKTLDCWREDLERLNSLLG</sequence>
<dbReference type="HOGENOM" id="CLU_098406_0_0_1"/>
<organism evidence="3">
    <name type="scientific">Caenorhabditis remanei</name>
    <name type="common">Caenorhabditis vulgaris</name>
    <dbReference type="NCBI Taxonomy" id="31234"/>
    <lineage>
        <taxon>Eukaryota</taxon>
        <taxon>Metazoa</taxon>
        <taxon>Ecdysozoa</taxon>
        <taxon>Nematoda</taxon>
        <taxon>Chromadorea</taxon>
        <taxon>Rhabditida</taxon>
        <taxon>Rhabditina</taxon>
        <taxon>Rhabditomorpha</taxon>
        <taxon>Rhabditoidea</taxon>
        <taxon>Rhabditidae</taxon>
        <taxon>Peloderinae</taxon>
        <taxon>Caenorhabditis</taxon>
    </lineage>
</organism>
<evidence type="ECO:0000313" key="3">
    <source>
        <dbReference type="Proteomes" id="UP000008281"/>
    </source>
</evidence>
<dbReference type="Proteomes" id="UP000008281">
    <property type="component" value="Unassembled WGS sequence"/>
</dbReference>
<dbReference type="EMBL" id="DS268494">
    <property type="protein sequence ID" value="EFP11902.1"/>
    <property type="molecule type" value="Genomic_DNA"/>
</dbReference>
<keyword evidence="3" id="KW-1185">Reference proteome</keyword>
<dbReference type="InParanoid" id="E3MY17"/>
<dbReference type="AlphaFoldDB" id="E3MY17"/>
<protein>
    <submittedName>
        <fullName evidence="2">Uncharacterized protein</fullName>
    </submittedName>
</protein>
<proteinExistence type="predicted"/>
<feature type="chain" id="PRO_5003177695" evidence="1">
    <location>
        <begin position="18"/>
        <end position="211"/>
    </location>
</feature>
<keyword evidence="1" id="KW-0732">Signal</keyword>
<evidence type="ECO:0000313" key="2">
    <source>
        <dbReference type="EMBL" id="EFP11902.1"/>
    </source>
</evidence>
<reference evidence="2" key="1">
    <citation type="submission" date="2007-07" db="EMBL/GenBank/DDBJ databases">
        <title>PCAP assembly of the Caenorhabditis remanei genome.</title>
        <authorList>
            <consortium name="The Caenorhabditis remanei Sequencing Consortium"/>
            <person name="Wilson R.K."/>
        </authorList>
    </citation>
    <scope>NUCLEOTIDE SEQUENCE [LARGE SCALE GENOMIC DNA]</scope>
    <source>
        <strain evidence="2">PB4641</strain>
    </source>
</reference>
<feature type="signal peptide" evidence="1">
    <location>
        <begin position="1"/>
        <end position="17"/>
    </location>
</feature>